<accession>A0A1V4IG74</accession>
<reference evidence="2 3" key="1">
    <citation type="submission" date="2016-02" db="EMBL/GenBank/DDBJ databases">
        <title>Band-tailed pigeon sequencing and assembly.</title>
        <authorList>
            <person name="Soares A.E."/>
            <person name="Novak B.J."/>
            <person name="Rice E.S."/>
            <person name="O'Connell B."/>
            <person name="Chang D."/>
            <person name="Weber S."/>
            <person name="Shapiro B."/>
        </authorList>
    </citation>
    <scope>NUCLEOTIDE SEQUENCE [LARGE SCALE GENOMIC DNA]</scope>
    <source>
        <strain evidence="2">BTP2013</strain>
        <tissue evidence="2">Blood</tissue>
    </source>
</reference>
<evidence type="ECO:0000313" key="3">
    <source>
        <dbReference type="Proteomes" id="UP000190648"/>
    </source>
</evidence>
<name>A0A1V4IG74_PATFA</name>
<dbReference type="EMBL" id="LSYS01009753">
    <property type="protein sequence ID" value="OPJ58844.1"/>
    <property type="molecule type" value="Genomic_DNA"/>
</dbReference>
<feature type="chain" id="PRO_5012437865" evidence="1">
    <location>
        <begin position="25"/>
        <end position="67"/>
    </location>
</feature>
<dbReference type="Proteomes" id="UP000190648">
    <property type="component" value="Unassembled WGS sequence"/>
</dbReference>
<sequence>MRGRSLLPFQSPFLLLLALGLAGAAPYSLLPPCVRVCERPALLLAPAAESRPTFSPPRSEPGELLTA</sequence>
<keyword evidence="1" id="KW-0732">Signal</keyword>
<evidence type="ECO:0000313" key="2">
    <source>
        <dbReference type="EMBL" id="OPJ58844.1"/>
    </source>
</evidence>
<evidence type="ECO:0000256" key="1">
    <source>
        <dbReference type="SAM" id="SignalP"/>
    </source>
</evidence>
<feature type="signal peptide" evidence="1">
    <location>
        <begin position="1"/>
        <end position="24"/>
    </location>
</feature>
<keyword evidence="3" id="KW-1185">Reference proteome</keyword>
<comment type="caution">
    <text evidence="2">The sequence shown here is derived from an EMBL/GenBank/DDBJ whole genome shotgun (WGS) entry which is preliminary data.</text>
</comment>
<dbReference type="AlphaFoldDB" id="A0A1V4IG74"/>
<protein>
    <submittedName>
        <fullName evidence="2">Uncharacterized protein</fullName>
    </submittedName>
</protein>
<gene>
    <name evidence="2" type="ORF">AV530_000587</name>
</gene>
<proteinExistence type="predicted"/>
<organism evidence="2 3">
    <name type="scientific">Patagioenas fasciata monilis</name>
    <dbReference type="NCBI Taxonomy" id="372326"/>
    <lineage>
        <taxon>Eukaryota</taxon>
        <taxon>Metazoa</taxon>
        <taxon>Chordata</taxon>
        <taxon>Craniata</taxon>
        <taxon>Vertebrata</taxon>
        <taxon>Euteleostomi</taxon>
        <taxon>Archelosauria</taxon>
        <taxon>Archosauria</taxon>
        <taxon>Dinosauria</taxon>
        <taxon>Saurischia</taxon>
        <taxon>Theropoda</taxon>
        <taxon>Coelurosauria</taxon>
        <taxon>Aves</taxon>
        <taxon>Neognathae</taxon>
        <taxon>Neoaves</taxon>
        <taxon>Columbimorphae</taxon>
        <taxon>Columbiformes</taxon>
        <taxon>Columbidae</taxon>
        <taxon>Patagioenas</taxon>
    </lineage>
</organism>